<reference evidence="3" key="3">
    <citation type="submission" date="2016-11" db="EMBL/GenBank/DDBJ databases">
        <authorList>
            <person name="Jaros S."/>
            <person name="Januszkiewicz K."/>
            <person name="Wedrychowicz H."/>
        </authorList>
    </citation>
    <scope>NUCLEOTIDE SEQUENCE [LARGE SCALE GENOMIC DNA]</scope>
    <source>
        <strain evidence="3">DX253</strain>
    </source>
</reference>
<dbReference type="EMBL" id="FRAN01000001">
    <property type="protein sequence ID" value="SHK04346.1"/>
    <property type="molecule type" value="Genomic_DNA"/>
</dbReference>
<organism evidence="2 4">
    <name type="scientific">Haladaptatus paucihalophilus DX253</name>
    <dbReference type="NCBI Taxonomy" id="797209"/>
    <lineage>
        <taxon>Archaea</taxon>
        <taxon>Methanobacteriati</taxon>
        <taxon>Methanobacteriota</taxon>
        <taxon>Stenosarchaea group</taxon>
        <taxon>Halobacteria</taxon>
        <taxon>Halobacteriales</taxon>
        <taxon>Haladaptataceae</taxon>
        <taxon>Haladaptatus</taxon>
    </lineage>
</organism>
<dbReference type="OrthoDB" id="210343at2157"/>
<dbReference type="Pfam" id="PF19121">
    <property type="entry name" value="DUF5805"/>
    <property type="match status" value="1"/>
</dbReference>
<reference evidence="2 4" key="1">
    <citation type="journal article" date="2014" name="ISME J.">
        <title>Trehalose/2-sulfotrehalose biosynthesis and glycine-betaine uptake are widely spread mechanisms for osmoadaptation in the Halobacteriales.</title>
        <authorList>
            <person name="Youssef N.H."/>
            <person name="Savage-Ashlock K.N."/>
            <person name="McCully A.L."/>
            <person name="Luedtke B."/>
            <person name="Shaw E.I."/>
            <person name="Hoff W.D."/>
            <person name="Elshahed M.S."/>
        </authorList>
    </citation>
    <scope>NUCLEOTIDE SEQUENCE [LARGE SCALE GENOMIC DNA]</scope>
    <source>
        <strain evidence="2 4">DX253</strain>
    </source>
</reference>
<dbReference type="RefSeq" id="WP_007982964.1">
    <property type="nucleotide sequence ID" value="NZ_AEMG01000028.1"/>
</dbReference>
<keyword evidence="5" id="KW-1185">Reference proteome</keyword>
<reference evidence="5" key="2">
    <citation type="submission" date="2016-11" db="EMBL/GenBank/DDBJ databases">
        <authorList>
            <person name="Varghese N."/>
            <person name="Submissions S."/>
        </authorList>
    </citation>
    <scope>NUCLEOTIDE SEQUENCE [LARGE SCALE GENOMIC DNA]</scope>
    <source>
        <strain evidence="5">DX253</strain>
    </source>
</reference>
<dbReference type="Proteomes" id="UP000003751">
    <property type="component" value="Unassembled WGS sequence"/>
</dbReference>
<dbReference type="InterPro" id="IPR043828">
    <property type="entry name" value="DUF5805"/>
</dbReference>
<evidence type="ECO:0000256" key="1">
    <source>
        <dbReference type="SAM" id="MobiDB-lite"/>
    </source>
</evidence>
<protein>
    <submittedName>
        <fullName evidence="2">Uncharacterized protein</fullName>
    </submittedName>
</protein>
<evidence type="ECO:0000313" key="4">
    <source>
        <dbReference type="Proteomes" id="UP000003751"/>
    </source>
</evidence>
<dbReference type="AlphaFoldDB" id="E7QZ14"/>
<dbReference type="PATRIC" id="fig|797209.4.peg.3969"/>
<dbReference type="EMBL" id="AEMG01000028">
    <property type="protein sequence ID" value="EFW90430.1"/>
    <property type="molecule type" value="Genomic_DNA"/>
</dbReference>
<proteinExistence type="predicted"/>
<evidence type="ECO:0000313" key="5">
    <source>
        <dbReference type="Proteomes" id="UP000184203"/>
    </source>
</evidence>
<evidence type="ECO:0000313" key="3">
    <source>
        <dbReference type="EMBL" id="SHK04346.1"/>
    </source>
</evidence>
<dbReference type="Proteomes" id="UP000184203">
    <property type="component" value="Unassembled WGS sequence"/>
</dbReference>
<evidence type="ECO:0000313" key="2">
    <source>
        <dbReference type="EMBL" id="EFW90430.1"/>
    </source>
</evidence>
<name>E7QZ14_HALPU</name>
<dbReference type="eggNOG" id="arCOG06216">
    <property type="taxonomic scope" value="Archaea"/>
</dbReference>
<gene>
    <name evidence="3" type="ORF">SAMN05444342_0377</name>
    <name evidence="2" type="ORF">ZOD2009_20273</name>
</gene>
<feature type="region of interest" description="Disordered" evidence="1">
    <location>
        <begin position="48"/>
        <end position="68"/>
    </location>
</feature>
<sequence>MADDGTERTVVKTYIPKYQKEEWQAHADELDMSQSEFVRSMVQAGRRGFEMNPVEDHSGGSNPRGSDLETRVLESLAREDNMSWDELVERLAGNFEDRLDEVLNELQAKNRVQYSGRHGGYVLVGGVDGDE</sequence>
<accession>E7QZ14</accession>